<dbReference type="EMBL" id="JAIQZJ010000012">
    <property type="protein sequence ID" value="MBZ5740215.1"/>
    <property type="molecule type" value="Genomic_DNA"/>
</dbReference>
<feature type="transmembrane region" description="Helical" evidence="1">
    <location>
        <begin position="28"/>
        <end position="51"/>
    </location>
</feature>
<evidence type="ECO:0000313" key="3">
    <source>
        <dbReference type="Proteomes" id="UP000780875"/>
    </source>
</evidence>
<evidence type="ECO:0000256" key="1">
    <source>
        <dbReference type="SAM" id="Phobius"/>
    </source>
</evidence>
<organism evidence="2 3">
    <name type="scientific">Nocardioides mangrovi</name>
    <dbReference type="NCBI Taxonomy" id="2874580"/>
    <lineage>
        <taxon>Bacteria</taxon>
        <taxon>Bacillati</taxon>
        <taxon>Actinomycetota</taxon>
        <taxon>Actinomycetes</taxon>
        <taxon>Propionibacteriales</taxon>
        <taxon>Nocardioidaceae</taxon>
        <taxon>Nocardioides</taxon>
    </lineage>
</organism>
<name>A0ABS7UGT3_9ACTN</name>
<gene>
    <name evidence="2" type="ORF">K8U61_18710</name>
</gene>
<sequence>MALIAHHHPREQRSRDGDPSTPMALLRAFLTITLVTLLVAAAVGGAAYLFAQALISLLPS</sequence>
<reference evidence="2 3" key="1">
    <citation type="submission" date="2021-09" db="EMBL/GenBank/DDBJ databases">
        <title>Whole genome sequence of Nocardioides sp. GBK3QG-3.</title>
        <authorList>
            <person name="Tuo L."/>
        </authorList>
    </citation>
    <scope>NUCLEOTIDE SEQUENCE [LARGE SCALE GENOMIC DNA]</scope>
    <source>
        <strain evidence="2 3">GBK3QG-3</strain>
    </source>
</reference>
<comment type="caution">
    <text evidence="2">The sequence shown here is derived from an EMBL/GenBank/DDBJ whole genome shotgun (WGS) entry which is preliminary data.</text>
</comment>
<evidence type="ECO:0000313" key="2">
    <source>
        <dbReference type="EMBL" id="MBZ5740215.1"/>
    </source>
</evidence>
<dbReference type="Proteomes" id="UP000780875">
    <property type="component" value="Unassembled WGS sequence"/>
</dbReference>
<keyword evidence="1" id="KW-0812">Transmembrane</keyword>
<dbReference type="RefSeq" id="WP_224124573.1">
    <property type="nucleotide sequence ID" value="NZ_JAIQZJ010000012.1"/>
</dbReference>
<keyword evidence="3" id="KW-1185">Reference proteome</keyword>
<protein>
    <submittedName>
        <fullName evidence="2">Uncharacterized protein</fullName>
    </submittedName>
</protein>
<accession>A0ABS7UGT3</accession>
<keyword evidence="1" id="KW-0472">Membrane</keyword>
<proteinExistence type="predicted"/>
<keyword evidence="1" id="KW-1133">Transmembrane helix</keyword>